<evidence type="ECO:0000256" key="15">
    <source>
        <dbReference type="PROSITE-ProRule" id="PRU00283"/>
    </source>
</evidence>
<keyword evidence="5 15" id="KW-0547">Nucleotide-binding</keyword>
<protein>
    <recommendedName>
        <fullName evidence="14">Kinesin-like protein KIP1</fullName>
    </recommendedName>
</protein>
<dbReference type="KEGG" id="zmk:HG535_0H01440"/>
<dbReference type="GO" id="GO:0005876">
    <property type="term" value="C:spindle microtubule"/>
    <property type="evidence" value="ECO:0007669"/>
    <property type="project" value="TreeGrafter"/>
</dbReference>
<comment type="subcellular location">
    <subcellularLocation>
        <location evidence="1">Cytoplasm</location>
        <location evidence="1">Cytoskeleton</location>
        <location evidence="1">Spindle</location>
    </subcellularLocation>
</comment>
<dbReference type="PANTHER" id="PTHR47970:SF19">
    <property type="entry name" value="KINESIN-LIKE PROTEIN KIP1"/>
    <property type="match status" value="1"/>
</dbReference>
<evidence type="ECO:0000256" key="8">
    <source>
        <dbReference type="ARBA" id="ARBA00023054"/>
    </source>
</evidence>
<evidence type="ECO:0000256" key="4">
    <source>
        <dbReference type="ARBA" id="ARBA00022701"/>
    </source>
</evidence>
<keyword evidence="4" id="KW-0493">Microtubule</keyword>
<feature type="region of interest" description="Disordered" evidence="17">
    <location>
        <begin position="92"/>
        <end position="127"/>
    </location>
</feature>
<dbReference type="FunFam" id="3.40.850.10:FF:000051">
    <property type="entry name" value="Kinesin-like protein bimC"/>
    <property type="match status" value="1"/>
</dbReference>
<evidence type="ECO:0000256" key="14">
    <source>
        <dbReference type="ARBA" id="ARBA00074599"/>
    </source>
</evidence>
<feature type="region of interest" description="Disordered" evidence="17">
    <location>
        <begin position="313"/>
        <end position="332"/>
    </location>
</feature>
<dbReference type="SMART" id="SM00129">
    <property type="entry name" value="KISc"/>
    <property type="match status" value="1"/>
</dbReference>
<keyword evidence="20" id="KW-1185">Reference proteome</keyword>
<dbReference type="EMBL" id="CP058611">
    <property type="protein sequence ID" value="QLG74817.1"/>
    <property type="molecule type" value="Genomic_DNA"/>
</dbReference>
<gene>
    <name evidence="19" type="ORF">HG535_0H01440</name>
</gene>
<feature type="compositionally biased region" description="Polar residues" evidence="17">
    <location>
        <begin position="102"/>
        <end position="113"/>
    </location>
</feature>
<sequence>MPLIDPCVRYFSSTLACCRYIHILQLSYPYFILLAAVARKQKNNIQEKDALSFRLIKKYSTGRLQITEIFCMSNYNQPVVRRSTYEPLRRRLHSRPSLPRSATQPPTDSQQQLGIDGHQDQKHQGQLPVMGSNMRVYVRCRSRNQREIDEKSCVVISTMGAKGKEVVLSNGPNTLSQYKKTYMFDQVFGAESDQETLFNSVARSYIHEMLQGYNCTVFAYGQTGTGKTYTMSGDIVILGDLESKDKILLGEHAGIIPRVLVDLFKQLSEESREYSVKVSFLELYNEKLKDLLADGDEVEEKIRIFDNNMGTQYSKQNSSNGNNHSNAANGNGSSFANSSSSIMVKGMEEIYIKSANEGLQLLTTGSLKRKVAATKCNDLSSRSHTVFTITTNVSKTDPISGEQYIKIGKLNLVDLAGSENINRSGAENKRAQEAGLINKSLLTLGRVINALVDHSQHIPYRESKLTRLLQDSLGGKTKTCIIATISPAKICMDETVSTLEYATRARSIKNTPQINQSMSKNSCIVEYIHEIDRLRHELKASRQKEGMYITEDQYDLYESNGILVEEQKVRIQNMEEQIKKFKEKYVEQTDLNKKTEKRLIESELVQSTLQEQKREILHTFNLYQASCKHYAEKVGEIHQRNLRLIHALQLERKNIHEASIDVSKSISETLQFVNLKAAELNILNTNLESHTLTFKKASTLILKDIKNALCDGSKTINNELNSIGFSKFITQIQEMHTSLSNAIESFKKTPWNKETDVIYACHREKILACYETINEYHRLIKSSFVELLKKIQQGSKSSLTNVLQVGLGDLDIFLNIILEQRKKLDQLEQEISDNKVIIQKSEAFNQQFYQYFQDRLKTERSNMFRTIIESIEQTERQQMSSDEELLYSATNKIQKYQHELLEHQQDNIKQMSHHGSVSLSTLKGQLDHVIGNLHKISREETDSLDQLFPYDFISESFRNLEKKISSEFNEDSSQRLLKLTDGLESIITSKCRDLESEVTGIVEKTKVGMKRETSNNKDRLQSVTRAVTSIFEHVSKQYNANLNEVLNKHNSTIKDYSKETREMTGTLQNTEDLGGIPQPNELSVDVEKDIAPDLPKLESPRDYRIYEDKADYQNVMPHSPASGRLMFCPSTPLPIPDQPLPRVLAPRSINSNAKRSNTVPIEVKKTQLASTTSNDLKRGFTSEGISALDSNPCIGGPQIKKLHVKQLE</sequence>
<name>A0A7H9B886_ZYGMR</name>
<evidence type="ECO:0000256" key="12">
    <source>
        <dbReference type="ARBA" id="ARBA00034704"/>
    </source>
</evidence>
<keyword evidence="3" id="KW-0132">Cell division</keyword>
<dbReference type="RefSeq" id="XP_037146542.1">
    <property type="nucleotide sequence ID" value="XM_037290647.1"/>
</dbReference>
<organism evidence="19 20">
    <name type="scientific">Zygotorulaspora mrakii</name>
    <name type="common">Zygosaccharomyces mrakii</name>
    <dbReference type="NCBI Taxonomy" id="42260"/>
    <lineage>
        <taxon>Eukaryota</taxon>
        <taxon>Fungi</taxon>
        <taxon>Dikarya</taxon>
        <taxon>Ascomycota</taxon>
        <taxon>Saccharomycotina</taxon>
        <taxon>Saccharomycetes</taxon>
        <taxon>Saccharomycetales</taxon>
        <taxon>Saccharomycetaceae</taxon>
        <taxon>Zygotorulaspora</taxon>
    </lineage>
</organism>
<reference evidence="19 20" key="1">
    <citation type="submission" date="2020-07" db="EMBL/GenBank/DDBJ databases">
        <title>The yeast mating-type switching endonuclease HO is a domesticated member of an unorthodox homing genetic element family.</title>
        <authorList>
            <person name="Coughlan A.Y."/>
            <person name="Lombardi L."/>
            <person name="Braun-Galleani S."/>
            <person name="Martos A.R."/>
            <person name="Galeote V."/>
            <person name="Bigey F."/>
            <person name="Dequin S."/>
            <person name="Byrne K.P."/>
            <person name="Wolfe K.H."/>
        </authorList>
    </citation>
    <scope>NUCLEOTIDE SEQUENCE [LARGE SCALE GENOMIC DNA]</scope>
    <source>
        <strain evidence="19 20">NRRL Y-6702</strain>
    </source>
</reference>
<dbReference type="PANTHER" id="PTHR47970">
    <property type="entry name" value="KINESIN-LIKE PROTEIN KIF11"/>
    <property type="match status" value="1"/>
</dbReference>
<keyword evidence="7 15" id="KW-0067">ATP-binding</keyword>
<evidence type="ECO:0000256" key="9">
    <source>
        <dbReference type="ARBA" id="ARBA00023175"/>
    </source>
</evidence>
<dbReference type="AlphaFoldDB" id="A0A7H9B886"/>
<evidence type="ECO:0000256" key="2">
    <source>
        <dbReference type="ARBA" id="ARBA00022490"/>
    </source>
</evidence>
<dbReference type="OrthoDB" id="3176171at2759"/>
<evidence type="ECO:0000256" key="7">
    <source>
        <dbReference type="ARBA" id="ARBA00022840"/>
    </source>
</evidence>
<dbReference type="InterPro" id="IPR019821">
    <property type="entry name" value="Kinesin_motor_CS"/>
</dbReference>
<evidence type="ECO:0000313" key="19">
    <source>
        <dbReference type="EMBL" id="QLG74817.1"/>
    </source>
</evidence>
<dbReference type="Gene3D" id="3.40.850.10">
    <property type="entry name" value="Kinesin motor domain"/>
    <property type="match status" value="1"/>
</dbReference>
<feature type="coiled-coil region" evidence="16">
    <location>
        <begin position="524"/>
        <end position="598"/>
    </location>
</feature>
<dbReference type="GO" id="GO:0000073">
    <property type="term" value="P:initial mitotic spindle pole body separation"/>
    <property type="evidence" value="ECO:0007669"/>
    <property type="project" value="TreeGrafter"/>
</dbReference>
<evidence type="ECO:0000256" key="6">
    <source>
        <dbReference type="ARBA" id="ARBA00022776"/>
    </source>
</evidence>
<evidence type="ECO:0000313" key="20">
    <source>
        <dbReference type="Proteomes" id="UP000509704"/>
    </source>
</evidence>
<proteinExistence type="inferred from homology"/>
<evidence type="ECO:0000256" key="17">
    <source>
        <dbReference type="SAM" id="MobiDB-lite"/>
    </source>
</evidence>
<comment type="similarity">
    <text evidence="12">Belongs to the TRAFAC class myosin-kinesin ATPase superfamily. Kinesin family. KIN-5/BimC subfamily.</text>
</comment>
<evidence type="ECO:0000256" key="5">
    <source>
        <dbReference type="ARBA" id="ARBA00022741"/>
    </source>
</evidence>
<dbReference type="InterPro" id="IPR001752">
    <property type="entry name" value="Kinesin_motor_dom"/>
</dbReference>
<dbReference type="PROSITE" id="PS50067">
    <property type="entry name" value="KINESIN_MOTOR_2"/>
    <property type="match status" value="1"/>
</dbReference>
<dbReference type="Proteomes" id="UP000509704">
    <property type="component" value="Chromosome 8"/>
</dbReference>
<keyword evidence="10" id="KW-0206">Cytoskeleton</keyword>
<feature type="binding site" evidence="15">
    <location>
        <begin position="221"/>
        <end position="228"/>
    </location>
    <ligand>
        <name>ATP</name>
        <dbReference type="ChEBI" id="CHEBI:30616"/>
    </ligand>
</feature>
<keyword evidence="8 16" id="KW-0175">Coiled coil</keyword>
<dbReference type="InterPro" id="IPR047241">
    <property type="entry name" value="KIF11-like_kin_motor_dom"/>
</dbReference>
<keyword evidence="2" id="KW-0963">Cytoplasm</keyword>
<evidence type="ECO:0000256" key="1">
    <source>
        <dbReference type="ARBA" id="ARBA00004186"/>
    </source>
</evidence>
<dbReference type="GO" id="GO:0072686">
    <property type="term" value="C:mitotic spindle"/>
    <property type="evidence" value="ECO:0007669"/>
    <property type="project" value="TreeGrafter"/>
</dbReference>
<feature type="compositionally biased region" description="Low complexity" evidence="17">
    <location>
        <begin position="317"/>
        <end position="332"/>
    </location>
</feature>
<dbReference type="GO" id="GO:0005524">
    <property type="term" value="F:ATP binding"/>
    <property type="evidence" value="ECO:0007669"/>
    <property type="project" value="UniProtKB-UniRule"/>
</dbReference>
<comment type="function">
    <text evidence="13">Required for assembly of the mitotic spindle. Interacts with spindle microtubules to produce an outwardly directed force acting upon the poles. Following spindle assembly, CIN8 and KIP1 apparently act to oppose a force that draws separated poles back together. This force seems to be mediate by KAR3.</text>
</comment>
<evidence type="ECO:0000256" key="3">
    <source>
        <dbReference type="ARBA" id="ARBA00022618"/>
    </source>
</evidence>
<dbReference type="GO" id="GO:0008574">
    <property type="term" value="F:plus-end-directed microtubule motor activity"/>
    <property type="evidence" value="ECO:0007669"/>
    <property type="project" value="TreeGrafter"/>
</dbReference>
<dbReference type="InterPro" id="IPR027417">
    <property type="entry name" value="P-loop_NTPase"/>
</dbReference>
<dbReference type="CDD" id="cd01364">
    <property type="entry name" value="KISc_BimC_Eg5"/>
    <property type="match status" value="1"/>
</dbReference>
<dbReference type="InterPro" id="IPR036961">
    <property type="entry name" value="Kinesin_motor_dom_sf"/>
</dbReference>
<dbReference type="SUPFAM" id="SSF52540">
    <property type="entry name" value="P-loop containing nucleoside triphosphate hydrolases"/>
    <property type="match status" value="1"/>
</dbReference>
<evidence type="ECO:0000256" key="11">
    <source>
        <dbReference type="ARBA" id="ARBA00023306"/>
    </source>
</evidence>
<keyword evidence="11" id="KW-0131">Cell cycle</keyword>
<dbReference type="GO" id="GO:0051301">
    <property type="term" value="P:cell division"/>
    <property type="evidence" value="ECO:0007669"/>
    <property type="project" value="UniProtKB-KW"/>
</dbReference>
<keyword evidence="9 15" id="KW-0505">Motor protein</keyword>
<accession>A0A7H9B886</accession>
<dbReference type="PROSITE" id="PS00411">
    <property type="entry name" value="KINESIN_MOTOR_1"/>
    <property type="match status" value="1"/>
</dbReference>
<evidence type="ECO:0000256" key="16">
    <source>
        <dbReference type="SAM" id="Coils"/>
    </source>
</evidence>
<keyword evidence="6" id="KW-0498">Mitosis</keyword>
<evidence type="ECO:0000256" key="13">
    <source>
        <dbReference type="ARBA" id="ARBA00059896"/>
    </source>
</evidence>
<evidence type="ECO:0000256" key="10">
    <source>
        <dbReference type="ARBA" id="ARBA00023212"/>
    </source>
</evidence>
<evidence type="ECO:0000259" key="18">
    <source>
        <dbReference type="PROSITE" id="PS50067"/>
    </source>
</evidence>
<dbReference type="GO" id="GO:0007018">
    <property type="term" value="P:microtubule-based movement"/>
    <property type="evidence" value="ECO:0007669"/>
    <property type="project" value="InterPro"/>
</dbReference>
<dbReference type="GO" id="GO:0005634">
    <property type="term" value="C:nucleus"/>
    <property type="evidence" value="ECO:0007669"/>
    <property type="project" value="TreeGrafter"/>
</dbReference>
<dbReference type="InterPro" id="IPR047149">
    <property type="entry name" value="KIF11-like"/>
</dbReference>
<feature type="domain" description="Kinesin motor" evidence="18">
    <location>
        <begin position="133"/>
        <end position="508"/>
    </location>
</feature>
<dbReference type="GeneID" id="59238620"/>
<dbReference type="Pfam" id="PF00225">
    <property type="entry name" value="Kinesin"/>
    <property type="match status" value="1"/>
</dbReference>
<dbReference type="GO" id="GO:0008017">
    <property type="term" value="F:microtubule binding"/>
    <property type="evidence" value="ECO:0007669"/>
    <property type="project" value="InterPro"/>
</dbReference>
<dbReference type="PRINTS" id="PR00380">
    <property type="entry name" value="KINESINHEAVY"/>
</dbReference>